<dbReference type="PANTHER" id="PTHR46236">
    <property type="entry name" value="TRAF-LIKE SUPERFAMILY PROTEIN"/>
    <property type="match status" value="1"/>
</dbReference>
<evidence type="ECO:0000256" key="2">
    <source>
        <dbReference type="SAM" id="Coils"/>
    </source>
</evidence>
<dbReference type="PROSITE" id="PS50144">
    <property type="entry name" value="MATH"/>
    <property type="match status" value="1"/>
</dbReference>
<evidence type="ECO:0000313" key="4">
    <source>
        <dbReference type="EMBL" id="EOA32383.1"/>
    </source>
</evidence>
<dbReference type="OrthoDB" id="2116871at2759"/>
<evidence type="ECO:0000259" key="3">
    <source>
        <dbReference type="PROSITE" id="PS50144"/>
    </source>
</evidence>
<gene>
    <name evidence="4" type="ORF">CARUB_v10015650mg</name>
</gene>
<dbReference type="PANTHER" id="PTHR46236:SF21">
    <property type="entry name" value="TRAF-LIKE FAMILY PROTEIN-RELATED"/>
    <property type="match status" value="1"/>
</dbReference>
<protein>
    <recommendedName>
        <fullName evidence="3">MATH domain-containing protein</fullName>
    </recommendedName>
</protein>
<dbReference type="eggNOG" id="KOG1987">
    <property type="taxonomic scope" value="Eukaryota"/>
</dbReference>
<dbReference type="EMBL" id="KB870807">
    <property type="protein sequence ID" value="EOA32383.1"/>
    <property type="molecule type" value="Genomic_DNA"/>
</dbReference>
<dbReference type="Pfam" id="PF22486">
    <property type="entry name" value="MATH_2"/>
    <property type="match status" value="1"/>
</dbReference>
<dbReference type="CDD" id="cd00121">
    <property type="entry name" value="MATH"/>
    <property type="match status" value="1"/>
</dbReference>
<keyword evidence="5" id="KW-1185">Reference proteome</keyword>
<dbReference type="KEGG" id="crb:17893173"/>
<accession>R0I7F0</accession>
<dbReference type="InterPro" id="IPR002083">
    <property type="entry name" value="MATH/TRAF_dom"/>
</dbReference>
<proteinExistence type="predicted"/>
<feature type="domain" description="MATH" evidence="3">
    <location>
        <begin position="6"/>
        <end position="133"/>
    </location>
</feature>
<evidence type="ECO:0000256" key="1">
    <source>
        <dbReference type="ARBA" id="ARBA00023054"/>
    </source>
</evidence>
<organism evidence="4 5">
    <name type="scientific">Capsella rubella</name>
    <dbReference type="NCBI Taxonomy" id="81985"/>
    <lineage>
        <taxon>Eukaryota</taxon>
        <taxon>Viridiplantae</taxon>
        <taxon>Streptophyta</taxon>
        <taxon>Embryophyta</taxon>
        <taxon>Tracheophyta</taxon>
        <taxon>Spermatophyta</taxon>
        <taxon>Magnoliopsida</taxon>
        <taxon>eudicotyledons</taxon>
        <taxon>Gunneridae</taxon>
        <taxon>Pentapetalae</taxon>
        <taxon>rosids</taxon>
        <taxon>malvids</taxon>
        <taxon>Brassicales</taxon>
        <taxon>Brassicaceae</taxon>
        <taxon>Camelineae</taxon>
        <taxon>Capsella</taxon>
    </lineage>
</organism>
<dbReference type="Gene3D" id="2.60.210.10">
    <property type="entry name" value="Apoptosis, Tumor Necrosis Factor Receptor Associated Protein 2, Chain A"/>
    <property type="match status" value="1"/>
</dbReference>
<evidence type="ECO:0000313" key="5">
    <source>
        <dbReference type="Proteomes" id="UP000029121"/>
    </source>
</evidence>
<reference evidence="5" key="1">
    <citation type="journal article" date="2013" name="Nat. Genet.">
        <title>The Capsella rubella genome and the genomic consequences of rapid mating system evolution.</title>
        <authorList>
            <person name="Slotte T."/>
            <person name="Hazzouri K.M."/>
            <person name="Agren J.A."/>
            <person name="Koenig D."/>
            <person name="Maumus F."/>
            <person name="Guo Y.L."/>
            <person name="Steige K."/>
            <person name="Platts A.E."/>
            <person name="Escobar J.S."/>
            <person name="Newman L.K."/>
            <person name="Wang W."/>
            <person name="Mandakova T."/>
            <person name="Vello E."/>
            <person name="Smith L.M."/>
            <person name="Henz S.R."/>
            <person name="Steffen J."/>
            <person name="Takuno S."/>
            <person name="Brandvain Y."/>
            <person name="Coop G."/>
            <person name="Andolfatto P."/>
            <person name="Hu T.T."/>
            <person name="Blanchette M."/>
            <person name="Clark R.M."/>
            <person name="Quesneville H."/>
            <person name="Nordborg M."/>
            <person name="Gaut B.S."/>
            <person name="Lysak M.A."/>
            <person name="Jenkins J."/>
            <person name="Grimwood J."/>
            <person name="Chapman J."/>
            <person name="Prochnik S."/>
            <person name="Shu S."/>
            <person name="Rokhsar D."/>
            <person name="Schmutz J."/>
            <person name="Weigel D."/>
            <person name="Wright S.I."/>
        </authorList>
    </citation>
    <scope>NUCLEOTIDE SEQUENCE [LARGE SCALE GENOMIC DNA]</scope>
    <source>
        <strain evidence="5">cv. Monte Gargano</strain>
    </source>
</reference>
<dbReference type="Proteomes" id="UP000029121">
    <property type="component" value="Unassembled WGS sequence"/>
</dbReference>
<dbReference type="InterPro" id="IPR050804">
    <property type="entry name" value="MCC"/>
</dbReference>
<dbReference type="SUPFAM" id="SSF49599">
    <property type="entry name" value="TRAF domain-like"/>
    <property type="match status" value="1"/>
</dbReference>
<keyword evidence="1 2" id="KW-0175">Coiled coil</keyword>
<feature type="coiled-coil region" evidence="2">
    <location>
        <begin position="243"/>
        <end position="270"/>
    </location>
</feature>
<dbReference type="InterPro" id="IPR008974">
    <property type="entry name" value="TRAF-like"/>
</dbReference>
<dbReference type="SMART" id="SM00061">
    <property type="entry name" value="MATH"/>
    <property type="match status" value="1"/>
</dbReference>
<name>R0I7F0_9BRAS</name>
<sequence>MGKTYEKKITWTIKNFSFLQSDEIKSDYFVVGGCKWCLRVYPKGEQGCMNFLSLYLGVAGSESLPYGWRRHAKFRLVVVNQLSQEASKGNEAHIWFDQKSPSLGYPEMLPLSKLLDKSGGFLVNGEIKIVAEVYVLEVIGKTNVLEETSFVKETMDVNGFHVPPPLVESVSSLFKSHPDIASEFRPKNPHLRTTYMNVLLSLTEVLGQSPEKLSISDLSDAYSGLQFVKQAGFKLEWLEKKLKEACQTRLQEVKEELKDKCAEMEALEELLR</sequence>
<dbReference type="AlphaFoldDB" id="R0I7F0"/>